<keyword evidence="14" id="KW-0539">Nucleus</keyword>
<evidence type="ECO:0000256" key="3">
    <source>
        <dbReference type="ARBA" id="ARBA00005993"/>
    </source>
</evidence>
<dbReference type="InterPro" id="IPR019408">
    <property type="entry name" value="7TM_GPCR_serpentine_rcpt_Srab"/>
</dbReference>
<dbReference type="GO" id="GO:0000978">
    <property type="term" value="F:RNA polymerase II cis-regulatory region sequence-specific DNA binding"/>
    <property type="evidence" value="ECO:0007669"/>
    <property type="project" value="InterPro"/>
</dbReference>
<dbReference type="CDD" id="cd06960">
    <property type="entry name" value="NR_DBD_HNF4A"/>
    <property type="match status" value="1"/>
</dbReference>
<dbReference type="GO" id="GO:0005634">
    <property type="term" value="C:nucleus"/>
    <property type="evidence" value="ECO:0007669"/>
    <property type="project" value="UniProtKB-SubCell"/>
</dbReference>
<evidence type="ECO:0000256" key="14">
    <source>
        <dbReference type="ARBA" id="ARBA00023242"/>
    </source>
</evidence>
<evidence type="ECO:0000256" key="1">
    <source>
        <dbReference type="ARBA" id="ARBA00004123"/>
    </source>
</evidence>
<dbReference type="SUPFAM" id="SSF57716">
    <property type="entry name" value="Glucocorticoid receptor-like (DNA-binding domain)"/>
    <property type="match status" value="1"/>
</dbReference>
<name>A0AAE9CXM8_CAEBR</name>
<feature type="transmembrane region" description="Helical" evidence="15">
    <location>
        <begin position="644"/>
        <end position="671"/>
    </location>
</feature>
<keyword evidence="12" id="KW-0804">Transcription</keyword>
<feature type="domain" description="NR LBD" evidence="17">
    <location>
        <begin position="114"/>
        <end position="349"/>
    </location>
</feature>
<dbReference type="InterPro" id="IPR013088">
    <property type="entry name" value="Znf_NHR/GATA"/>
</dbReference>
<evidence type="ECO:0000256" key="13">
    <source>
        <dbReference type="ARBA" id="ARBA00023170"/>
    </source>
</evidence>
<evidence type="ECO:0000259" key="16">
    <source>
        <dbReference type="PROSITE" id="PS51030"/>
    </source>
</evidence>
<dbReference type="PANTHER" id="PTHR45886:SF3">
    <property type="entry name" value="NUCLEAR HORMONE RECEPTOR FAMILY-RELATED"/>
    <property type="match status" value="1"/>
</dbReference>
<evidence type="ECO:0000256" key="2">
    <source>
        <dbReference type="ARBA" id="ARBA00004141"/>
    </source>
</evidence>
<dbReference type="SMART" id="SM00399">
    <property type="entry name" value="ZnF_C4"/>
    <property type="match status" value="1"/>
</dbReference>
<evidence type="ECO:0000313" key="19">
    <source>
        <dbReference type="Proteomes" id="UP000827892"/>
    </source>
</evidence>
<dbReference type="GO" id="GO:0008270">
    <property type="term" value="F:zinc ion binding"/>
    <property type="evidence" value="ECO:0007669"/>
    <property type="project" value="UniProtKB-KW"/>
</dbReference>
<dbReference type="InterPro" id="IPR035500">
    <property type="entry name" value="NHR-like_dom_sf"/>
</dbReference>
<dbReference type="Gene3D" id="1.10.565.10">
    <property type="entry name" value="Retinoid X Receptor"/>
    <property type="match status" value="1"/>
</dbReference>
<dbReference type="Gene3D" id="3.30.50.10">
    <property type="entry name" value="Erythroid Transcription Factor GATA-1, subunit A"/>
    <property type="match status" value="1"/>
</dbReference>
<dbReference type="Pfam" id="PF10292">
    <property type="entry name" value="7TM_GPCR_Srab"/>
    <property type="match status" value="1"/>
</dbReference>
<feature type="domain" description="Nuclear receptor" evidence="16">
    <location>
        <begin position="16"/>
        <end position="91"/>
    </location>
</feature>
<dbReference type="SUPFAM" id="SSF48508">
    <property type="entry name" value="Nuclear receptor ligand-binding domain"/>
    <property type="match status" value="1"/>
</dbReference>
<keyword evidence="5" id="KW-0479">Metal-binding</keyword>
<protein>
    <submittedName>
        <fullName evidence="18">Uncharacterized protein</fullName>
    </submittedName>
</protein>
<evidence type="ECO:0000256" key="6">
    <source>
        <dbReference type="ARBA" id="ARBA00022771"/>
    </source>
</evidence>
<sequence>MATPSPSTSNDSSDFEKICTICGRPAFVRYYGAVACGPCKMFFRRMVIEKLTYKCKKIKICYITEPKPLKCKSCRFKRCVEVGMKLPPTNCTVLELKNREDDELVRLFGFLKIRDDQRMETYMNFYTTQNPSLEDILDGVKPVKMDVERSMITPVEWSFTAILSVINHFRSFDFIEQLESRDKKLIFQFNTFKSNILCGAVRACKEHREKMVTPSGHDIFPDILVTKFNASAELLNRICCQVVARLMELKVTDEEFVLLNIIFFCNSADAHSDKAKSILAARQRFYVSALFKYCQLTYQNNAPSRLNELLSVYHIVQKNASEMQYIGIMIHGFIPNFPIRKLAMTPMETFEAGLCTVIPTVFEKCENDWISKNGTCYQDSCCMSFETATSWYYRMAQFSHVVFSGIGIVIIITYLISYRPRHILPENVRVLVDIMLLLIFAHSIDMILLHLYHIIRSLQVSPSDPCLIREKVSFCAPFRYTYAFCSMALAICTYCIYIDRLACAFYKQYSKNQRFILIAQLVQLVVFSTSIVIWVYRNEEPDTYLLSCLNVPVASVMDMTKATVAIFPINFVCFFLSIGLFRHFKRKEEGSSSRFDIVRHFSAAIDVESSEFLYRTTGTQAAIMALFSVASLGMRLVYNSLPRPVGLTIATLSYIFSIYSFVVPWVIVQYVQRTSENRKSRISSHVGMKSVGAEGAENYFGMMKSQWE</sequence>
<dbReference type="InterPro" id="IPR049636">
    <property type="entry name" value="HNF4-like_DBD"/>
</dbReference>
<keyword evidence="13" id="KW-0675">Receptor</keyword>
<comment type="subcellular location">
    <subcellularLocation>
        <location evidence="2">Membrane</location>
        <topology evidence="2">Multi-pass membrane protein</topology>
    </subcellularLocation>
    <subcellularLocation>
        <location evidence="1">Nucleus</location>
    </subcellularLocation>
</comment>
<dbReference type="InterPro" id="IPR000536">
    <property type="entry name" value="Nucl_hrmn_rcpt_lig-bd"/>
</dbReference>
<evidence type="ECO:0000256" key="4">
    <source>
        <dbReference type="ARBA" id="ARBA00022692"/>
    </source>
</evidence>
<evidence type="ECO:0000256" key="11">
    <source>
        <dbReference type="ARBA" id="ARBA00023136"/>
    </source>
</evidence>
<dbReference type="AlphaFoldDB" id="A0AAE9CXM8"/>
<dbReference type="SMART" id="SM00430">
    <property type="entry name" value="HOLI"/>
    <property type="match status" value="1"/>
</dbReference>
<feature type="transmembrane region" description="Helical" evidence="15">
    <location>
        <begin position="562"/>
        <end position="581"/>
    </location>
</feature>
<keyword evidence="4 15" id="KW-0812">Transmembrane</keyword>
<evidence type="ECO:0000256" key="9">
    <source>
        <dbReference type="ARBA" id="ARBA00023015"/>
    </source>
</evidence>
<feature type="transmembrane region" description="Helical" evidence="15">
    <location>
        <begin position="621"/>
        <end position="638"/>
    </location>
</feature>
<feature type="transmembrane region" description="Helical" evidence="15">
    <location>
        <begin position="480"/>
        <end position="503"/>
    </location>
</feature>
<dbReference type="InterPro" id="IPR001628">
    <property type="entry name" value="Znf_hrmn_rcpt"/>
</dbReference>
<keyword evidence="8 15" id="KW-1133">Transmembrane helix</keyword>
<keyword evidence="6" id="KW-0863">Zinc-finger</keyword>
<dbReference type="Pfam" id="PF00104">
    <property type="entry name" value="Hormone_recep"/>
    <property type="match status" value="1"/>
</dbReference>
<organism evidence="18 19">
    <name type="scientific">Caenorhabditis briggsae</name>
    <dbReference type="NCBI Taxonomy" id="6238"/>
    <lineage>
        <taxon>Eukaryota</taxon>
        <taxon>Metazoa</taxon>
        <taxon>Ecdysozoa</taxon>
        <taxon>Nematoda</taxon>
        <taxon>Chromadorea</taxon>
        <taxon>Rhabditida</taxon>
        <taxon>Rhabditina</taxon>
        <taxon>Rhabditomorpha</taxon>
        <taxon>Rhabditoidea</taxon>
        <taxon>Rhabditidae</taxon>
        <taxon>Peloderinae</taxon>
        <taxon>Caenorhabditis</taxon>
    </lineage>
</organism>
<dbReference type="Pfam" id="PF00105">
    <property type="entry name" value="zf-C4"/>
    <property type="match status" value="1"/>
</dbReference>
<evidence type="ECO:0000313" key="18">
    <source>
        <dbReference type="EMBL" id="ULT86425.1"/>
    </source>
</evidence>
<evidence type="ECO:0000256" key="12">
    <source>
        <dbReference type="ARBA" id="ARBA00023163"/>
    </source>
</evidence>
<evidence type="ECO:0000256" key="15">
    <source>
        <dbReference type="SAM" id="Phobius"/>
    </source>
</evidence>
<gene>
    <name evidence="18" type="ORF">L3Y34_006251</name>
</gene>
<accession>A0AAE9CXM8</accession>
<dbReference type="EMBL" id="CP090895">
    <property type="protein sequence ID" value="ULT86425.1"/>
    <property type="molecule type" value="Genomic_DNA"/>
</dbReference>
<evidence type="ECO:0000256" key="10">
    <source>
        <dbReference type="ARBA" id="ARBA00023125"/>
    </source>
</evidence>
<proteinExistence type="inferred from homology"/>
<keyword evidence="10" id="KW-0238">DNA-binding</keyword>
<feature type="transmembrane region" description="Helical" evidence="15">
    <location>
        <begin position="391"/>
        <end position="418"/>
    </location>
</feature>
<dbReference type="PROSITE" id="PS51030">
    <property type="entry name" value="NUCLEAR_REC_DBD_2"/>
    <property type="match status" value="1"/>
</dbReference>
<dbReference type="GO" id="GO:0016020">
    <property type="term" value="C:membrane"/>
    <property type="evidence" value="ECO:0007669"/>
    <property type="project" value="UniProtKB-SubCell"/>
</dbReference>
<dbReference type="GO" id="GO:0003700">
    <property type="term" value="F:DNA-binding transcription factor activity"/>
    <property type="evidence" value="ECO:0007669"/>
    <property type="project" value="InterPro"/>
</dbReference>
<keyword evidence="11 15" id="KW-0472">Membrane</keyword>
<comment type="similarity">
    <text evidence="3">Belongs to the nuclear hormone receptor family.</text>
</comment>
<dbReference type="PRINTS" id="PR00047">
    <property type="entry name" value="STROIDFINGER"/>
</dbReference>
<reference evidence="18 19" key="1">
    <citation type="submission" date="2022-02" db="EMBL/GenBank/DDBJ databases">
        <title>Chromosome-level reference genomes for two strains of Caenorhabditis briggsae: an improved platform for comparative genomics.</title>
        <authorList>
            <person name="Stevens L."/>
            <person name="Andersen E.C."/>
        </authorList>
    </citation>
    <scope>NUCLEOTIDE SEQUENCE [LARGE SCALE GENOMIC DNA]</scope>
    <source>
        <strain evidence="18">QX1410_ONT</strain>
        <tissue evidence="18">Whole-organism</tissue>
    </source>
</reference>
<keyword evidence="7" id="KW-0862">Zinc</keyword>
<evidence type="ECO:0000256" key="5">
    <source>
        <dbReference type="ARBA" id="ARBA00022723"/>
    </source>
</evidence>
<dbReference type="PANTHER" id="PTHR45886">
    <property type="entry name" value="NUCLEAR HORMONE RECEPTOR FAMILY-RELATED-RELATED"/>
    <property type="match status" value="1"/>
</dbReference>
<dbReference type="PROSITE" id="PS51843">
    <property type="entry name" value="NR_LBD"/>
    <property type="match status" value="1"/>
</dbReference>
<evidence type="ECO:0000256" key="8">
    <source>
        <dbReference type="ARBA" id="ARBA00022989"/>
    </source>
</evidence>
<evidence type="ECO:0000256" key="7">
    <source>
        <dbReference type="ARBA" id="ARBA00022833"/>
    </source>
</evidence>
<evidence type="ECO:0000259" key="17">
    <source>
        <dbReference type="PROSITE" id="PS51843"/>
    </source>
</evidence>
<keyword evidence="9" id="KW-0805">Transcription regulation</keyword>
<feature type="transmembrane region" description="Helical" evidence="15">
    <location>
        <begin position="430"/>
        <end position="455"/>
    </location>
</feature>
<dbReference type="Proteomes" id="UP000827892">
    <property type="component" value="Chromosome V"/>
</dbReference>
<feature type="transmembrane region" description="Helical" evidence="15">
    <location>
        <begin position="515"/>
        <end position="536"/>
    </location>
</feature>